<protein>
    <recommendedName>
        <fullName evidence="1">AAA+ ATPase domain-containing protein</fullName>
    </recommendedName>
</protein>
<evidence type="ECO:0000313" key="2">
    <source>
        <dbReference type="EMBL" id="PKY43114.1"/>
    </source>
</evidence>
<dbReference type="VEuPathDB" id="FungiDB:RhiirA1_505156"/>
<dbReference type="InterPro" id="IPR031248">
    <property type="entry name" value="RNF213"/>
</dbReference>
<dbReference type="VEuPathDB" id="FungiDB:FUN_000093"/>
<dbReference type="InterPro" id="IPR003593">
    <property type="entry name" value="AAA+_ATPase"/>
</dbReference>
<feature type="domain" description="AAA+ ATPase" evidence="1">
    <location>
        <begin position="1773"/>
        <end position="1887"/>
    </location>
</feature>
<sequence>MESKIFTFHIHLPEGIEKVGQPIVLGNRKELGYWENPIVKLRQPFLESPTYWQSEPITISLSNLLEKDDIIYRFAIHVPKKSEKFIFEGNDDKDNRILDIERNNQFAIWKNNVIYLNDIQDYAFVDYIFNSIGSYNLKDKVTEYQYLLSLHDELTVNVSNIEFINNHIDDKLREKRLFLSLLLGYHISRQDSNYELPKFFLSELLLDALDNYNQENFSDAKVQMHIAFTTLIQHNAFQYQFNWLKKFAIAADVDPGYTFVNRLKALKYHDDDLLATFIKEAEMISPYIKNIEFDIYINLAKWLIQLCHNNDSLFKLWNDILFHNSAIDESILNSLIDQIQKNISYDNAVNLENHFKRVPINLQGNVTEVFRNHSLFLLKSPLAKWTDPNINAIRMLIQNDSLNWNREDIIQLLEIVSQSCNLELLTLFPEILDNWFRKDFSDTKEKKMPNISKNWFIFLLNKLDSNNTNKSIFIFSVFQHLERMHPLLGHRKNIWENLTIITIDRLKGCSESQIIGAIKFIAQIKEQKVKELFLELIKETLNKVIQEIEPLINTIFLICNCEEKTLEIPNTMCEDILCYIMTRLQHYLSDQHINIMNSRKLWVIILNATGNVEKLRANAYIQRIKTSITELNRLLLEKRINMRLLQLLLEYSDEQIFQYFEETIGKNKSMDDVIISQEEIAELRKYFQLEIEMFIKFLDKFCSSAQVIDRNDFIRNMQNSELKQLMVSNHWKNMFDNVRRCYKYYQSQIFQNVFESCIRDDSAATKVEYIIQKLTPISIEKYNTIYKQFEEWEKLKCSDVSLLWKNAKNVDAELDLIDAYKNKNQKFVQALDKLLGIPHWIEQLINLENVVKNFGVSHNEDDWLSKSILILKYDTMKLGQINNFFDYLDRNLSCVNQDCWKLIKELSNAAEFVDFLKKIFEYDIRNLVNCEYYSDERLIQEVTISSLIQIKQYLFPLMNKNMETINDFLAEILKVIKKNDTLGEKIALCKSSNMALQNIYNNIQNPGNVTKEIIKNAVLNGTFTFVYDQPEDKCLFALQYPSKFNKKYNLNEILNLRERALFITNKKNITMMNDNDVETSKYAMKQFIIQVDIAREIVSIVSMLMQTGHFGYRKFEKKLQGTENMNDYLKFLKEELKKWQSMIDHAHKKCYYLTFLSARHVLALYDYFVSEVSDRENEEECKALIRFVNSKAQLSPSHRDVQRILRESKDYFEILCEIGNELERIFGNIPKQSRKFDAVEQRVMQDVVTKNKLFIATCNDKSRVPNIIMSLYANHGYYPESWQLLICTSLTTIEELTIFIKRSSFASNNGYGGQLFCIANVEVLNFNSQRNLVNQIRSMQSQKKEYLLALIYYKNEIEMCHYILDQFSSNVHATNGLNDKIMNQIYKELCQNVIRVSSDLSGQGKTKWIKEDSSIKKKIPRSFLISDSMEFRMLVRQFKSFRLQPVESLHINVVSADYPEDVNMFLFKLLTLGIVFTDVDIACLPLSDTPIHIYIEIASTTKQDLLNSLPMTRYLSFNHLTWNFKNLIVSQEIYSPIQITCNYLDLLDRNEIDSKEIFFQSDKEIKPAERCQYLIAKYLFNNNTEDISSFRFVEIFVNVLADQLVRLSSSKLFTINNLELIVKATNIKTTILRTLVNVSKDFATSSFKIKESQLESETSDANGENDHLSTIIQWDDSNHPILFFNSNTSDIISILYRDRTKVHDDIKNLLKSQVIGDQTNWELDDYNLMSQNALFTKLESLTRISAEKLNLPEYALSSDNLIKMTLILLRERANIPVIVCGEAGCGKTSLIAYLAMVVEVPFQILNLHAGIDERVIAIFMDNALKKAEKSKVWILFDEINTCNYIGLLADLISSRVYKGKLIHQNIRLFATCNPYRFRKRIQSESGLATKVKKFEEQSNLIYQVRPLPSQILDYVWDYGILKSKDELKCIEIMVEKELKYLGHPVFAELLFASQKFIRNVEEPYSVSLRDVKRAIKLMKFFYNSLVNRPLYKKGHKYPPSGNPTIIARSYVLALSLCYHSRLYDQDLRKQYRSKMGQILQNHKVYIGEHMFAKIIREEQEDYINRMQCPPNTANNEALLENVLVMIVCILTRTPLFLIGVPGSSKSLAIHLINSNLRIIKVFDKANKYQETTSKQSPVISVVLLDEVGLAETSPFNPLKVLHSLLEPSYPAAGPTVSVIGISNWRLDNSKSSRALLVQRPQFSLDNLVDTVERLLDTRVIGYGQRGALEPLAKAYMDYEINGQSLPNFHGLRDYYALVKRLSLDEMTPENIQMALARSFGGTENDKLYEKYFGNVLKTFNNHKPWFYKPIPVETLIDSNLDDPDARHLMIISKSNSIVNLLTYVLRRRDLDPVIILGSQFPDDQDDYSYSVLSRIMMCVEIGKPLILTDLEIIYRSLYDLWNQNYIVLGDKENPKYFTRVALGAHANPMLNVSPNFKCILVMDEKNLPSADPPLISRFEKQKMSISDILDDRQKDLVQHLDSWVKQMTTLVGVNQVTLRNKLTQKDLFIGFDKDETLLSLVIDITKNNPEAIDEEILEKCKECLIAVASSNGVIRAERSALQRDEINRWKHVYFHQQHHDSLYDYFAALFSQEKSFIASNESLVIVNTFSNINIDVKSCLQGLVKCQVNRLSTFRTETQFSNWVKHFWLESTDHMLILQYDITCICMIKLAKFIIEQFRNEFISKKSQMEHSIPMKYSCIIFHINREHQSSTSTPFNFMCGWKQITIESLDQKIQLRNLLDCSLHDIINSEIFKKIINSTKPFEKLFKDELLWFFSCIEYRPFNESYSRMLYKEILSDTNFIQCIKTKTFKWIFLNCEDWQFETAYNKDYLNQFGSFSLALQNYVKTTIKQTIAKILYSLEKLTATATFFTIKNNEESEMNVIYGKKFNELGFPFSYYIMNQINYYEDYYEEELYILSQDPENINNNTKQLHEELIEEHIEDFKNNLRNIFSVNPIFENLEKYSELYYKDFIKIILSSYSTTRKLKSKKELDFILRNLVGDKIVNDPFLLHLYWWKHKNNILTQLQLVENFPSIITKVKEEFIVYGTLDQYLYKESIGFILQKICNNDDEWEHKMSIILSLSNKINTTKNSAILSLLLICSDLFKINTIPLEKIKEVINLGKTAKKQELINVDIIEFIFDDLDYNNNSTHIRSFIMRILDLIPVESEIRLIIYKNIFNRKPFQLINVIIEKIFITENQHNDKIFFTLIKNPEAALQLSNRLIVINKNLKIEDSENSMAELCCEIIQNIFTEFDLKELSPYFKLSIETFTKQGDFPLQQIASVALLKEFIFKFWDNYVKEDNSLSRSLVKEINECVIIDHSFIQSLRSYFLLELRLQQEDINQLQKLKEDFPWIENENEINFLPKFWTSIKQVNFGDFSTFYNSDFNKNSDDYPFISAYISNYNKLKLIKHLYPIVKFVKIINSKLEYVLTRKSAQTITFKEYIEKESMDDINNGNYLKSLFEDFALSWNSVITNINQNQPEELYMDLERPVIFSLIERKEGGNYLCKILEWLIKFHNEFLDNALAIPIGKCKNLKFLEDSPYYIKSIKLSQMQDTNFINEDNKKILNYSQRKDETNFIFDLQQIEMILIKELVYDKVYIEKEDIGFYLKDFTFKHEIFYNSIRIISDIKNILPQEPIPIDKMLLILSIFQPSNSLILENSLNSINLHELLFLFEKILCLIKELSLKNNNILIIDFINQWLKLARYNITFIDILKEFSLKYVIAIYELMEEQVTNSAIHTIDDKFKVPLTQQIKDSINNFINHQLVSPKAFALALKRFINRFLLIDTNIENLNLRIYFLDFTLELWTSDINKEIIRVSFPTNLLVSHAYNCYVFIVEEIEKTKKENISTTPSTTGTRKKLKNLKRFDF</sequence>
<dbReference type="PANTHER" id="PTHR22605">
    <property type="entry name" value="RZ-TYPE DOMAIN-CONTAINING PROTEIN"/>
    <property type="match status" value="1"/>
</dbReference>
<dbReference type="Gene3D" id="3.40.50.300">
    <property type="entry name" value="P-loop containing nucleotide triphosphate hydrolases"/>
    <property type="match status" value="1"/>
</dbReference>
<name>A0A2I1G8Z9_9GLOM</name>
<comment type="caution">
    <text evidence="2">The sequence shown here is derived from an EMBL/GenBank/DDBJ whole genome shotgun (WGS) entry which is preliminary data.</text>
</comment>
<dbReference type="Proteomes" id="UP000234323">
    <property type="component" value="Unassembled WGS sequence"/>
</dbReference>
<organism evidence="2 3">
    <name type="scientific">Rhizophagus irregularis</name>
    <dbReference type="NCBI Taxonomy" id="588596"/>
    <lineage>
        <taxon>Eukaryota</taxon>
        <taxon>Fungi</taxon>
        <taxon>Fungi incertae sedis</taxon>
        <taxon>Mucoromycota</taxon>
        <taxon>Glomeromycotina</taxon>
        <taxon>Glomeromycetes</taxon>
        <taxon>Glomerales</taxon>
        <taxon>Glomeraceae</taxon>
        <taxon>Rhizophagus</taxon>
    </lineage>
</organism>
<feature type="domain" description="AAA+ ATPase" evidence="1">
    <location>
        <begin position="2091"/>
        <end position="2221"/>
    </location>
</feature>
<gene>
    <name evidence="2" type="ORF">RhiirA4_540868</name>
</gene>
<dbReference type="PANTHER" id="PTHR22605:SF1">
    <property type="entry name" value="RZ-TYPE DOMAIN-CONTAINING PROTEIN"/>
    <property type="match status" value="1"/>
</dbReference>
<dbReference type="SUPFAM" id="SSF52540">
    <property type="entry name" value="P-loop containing nucleoside triphosphate hydrolases"/>
    <property type="match status" value="1"/>
</dbReference>
<evidence type="ECO:0000313" key="3">
    <source>
        <dbReference type="Proteomes" id="UP000234323"/>
    </source>
</evidence>
<dbReference type="GO" id="GO:0016887">
    <property type="term" value="F:ATP hydrolysis activity"/>
    <property type="evidence" value="ECO:0007669"/>
    <property type="project" value="InterPro"/>
</dbReference>
<keyword evidence="3" id="KW-1185">Reference proteome</keyword>
<dbReference type="EMBL" id="LLXI01000236">
    <property type="protein sequence ID" value="PKY43114.1"/>
    <property type="molecule type" value="Genomic_DNA"/>
</dbReference>
<dbReference type="SMART" id="SM00382">
    <property type="entry name" value="AAA"/>
    <property type="match status" value="2"/>
</dbReference>
<dbReference type="GO" id="GO:0004842">
    <property type="term" value="F:ubiquitin-protein transferase activity"/>
    <property type="evidence" value="ECO:0007669"/>
    <property type="project" value="InterPro"/>
</dbReference>
<dbReference type="InterPro" id="IPR027417">
    <property type="entry name" value="P-loop_NTPase"/>
</dbReference>
<evidence type="ECO:0000259" key="1">
    <source>
        <dbReference type="SMART" id="SM00382"/>
    </source>
</evidence>
<accession>A0A2I1G8Z9</accession>
<reference evidence="2 3" key="1">
    <citation type="submission" date="2015-10" db="EMBL/GenBank/DDBJ databases">
        <title>Genome analyses suggest a sexual origin of heterokaryosis in a supposedly ancient asexual fungus.</title>
        <authorList>
            <person name="Ropars J."/>
            <person name="Sedzielewska K."/>
            <person name="Noel J."/>
            <person name="Charron P."/>
            <person name="Farinelli L."/>
            <person name="Marton T."/>
            <person name="Kruger M."/>
            <person name="Pelin A."/>
            <person name="Brachmann A."/>
            <person name="Corradi N."/>
        </authorList>
    </citation>
    <scope>NUCLEOTIDE SEQUENCE [LARGE SCALE GENOMIC DNA]</scope>
    <source>
        <strain evidence="2 3">A4</strain>
    </source>
</reference>
<dbReference type="VEuPathDB" id="FungiDB:RhiirFUN_017505"/>
<proteinExistence type="predicted"/>